<organism evidence="1 2">
    <name type="scientific">Cichlidogyrus casuarinus</name>
    <dbReference type="NCBI Taxonomy" id="1844966"/>
    <lineage>
        <taxon>Eukaryota</taxon>
        <taxon>Metazoa</taxon>
        <taxon>Spiralia</taxon>
        <taxon>Lophotrochozoa</taxon>
        <taxon>Platyhelminthes</taxon>
        <taxon>Monogenea</taxon>
        <taxon>Monopisthocotylea</taxon>
        <taxon>Dactylogyridea</taxon>
        <taxon>Ancyrocephalidae</taxon>
        <taxon>Cichlidogyrus</taxon>
    </lineage>
</organism>
<dbReference type="AlphaFoldDB" id="A0ABD2Q5F1"/>
<gene>
    <name evidence="1" type="ORF">Ciccas_006547</name>
</gene>
<evidence type="ECO:0000313" key="1">
    <source>
        <dbReference type="EMBL" id="KAL3314820.1"/>
    </source>
</evidence>
<evidence type="ECO:0000313" key="2">
    <source>
        <dbReference type="Proteomes" id="UP001626550"/>
    </source>
</evidence>
<comment type="caution">
    <text evidence="1">The sequence shown here is derived from an EMBL/GenBank/DDBJ whole genome shotgun (WGS) entry which is preliminary data.</text>
</comment>
<dbReference type="EMBL" id="JBJKFK010000899">
    <property type="protein sequence ID" value="KAL3314820.1"/>
    <property type="molecule type" value="Genomic_DNA"/>
</dbReference>
<dbReference type="Proteomes" id="UP001626550">
    <property type="component" value="Unassembled WGS sequence"/>
</dbReference>
<proteinExistence type="predicted"/>
<sequence>MPNGVELKTSKEQEIVVQENLDVSITKLVLKEQPSRRISGDYSCKITGEIIDSKTGRRESKTIVSNADIVFEGEN</sequence>
<accession>A0ABD2Q5F1</accession>
<protein>
    <submittedName>
        <fullName evidence="1">Uncharacterized protein</fullName>
    </submittedName>
</protein>
<reference evidence="1 2" key="1">
    <citation type="submission" date="2024-11" db="EMBL/GenBank/DDBJ databases">
        <title>Adaptive evolution of stress response genes in parasites aligns with host niche diversity.</title>
        <authorList>
            <person name="Hahn C."/>
            <person name="Resl P."/>
        </authorList>
    </citation>
    <scope>NUCLEOTIDE SEQUENCE [LARGE SCALE GENOMIC DNA]</scope>
    <source>
        <strain evidence="1">EGGRZ-B1_66</strain>
        <tissue evidence="1">Body</tissue>
    </source>
</reference>
<keyword evidence="2" id="KW-1185">Reference proteome</keyword>
<name>A0ABD2Q5F1_9PLAT</name>